<proteinExistence type="predicted"/>
<dbReference type="PATRIC" id="fig|1961.12.peg.3007"/>
<reference evidence="3" key="1">
    <citation type="submission" date="2015-07" db="EMBL/GenBank/DDBJ databases">
        <authorList>
            <consortium name="Consortium for Microbial Forensics and Genomics (microFORGE)"/>
            <person name="Knight B.M."/>
            <person name="Roberts D.P."/>
            <person name="Lin D."/>
            <person name="Hari K."/>
            <person name="Fletcher J."/>
            <person name="Melcher U."/>
            <person name="Blagden T."/>
            <person name="Winegar R.A."/>
        </authorList>
    </citation>
    <scope>NUCLEOTIDE SEQUENCE [LARGE SCALE GENOMIC DNA]</scope>
    <source>
        <strain evidence="3">NRRL B-1447</strain>
    </source>
</reference>
<organism evidence="2 3">
    <name type="scientific">Streptomyces virginiae</name>
    <name type="common">Streptomyces cinnamonensis</name>
    <dbReference type="NCBI Taxonomy" id="1961"/>
    <lineage>
        <taxon>Bacteria</taxon>
        <taxon>Bacillati</taxon>
        <taxon>Actinomycetota</taxon>
        <taxon>Actinomycetes</taxon>
        <taxon>Kitasatosporales</taxon>
        <taxon>Streptomycetaceae</taxon>
        <taxon>Streptomyces</taxon>
    </lineage>
</organism>
<dbReference type="AlphaFoldDB" id="A0A0L8MWS1"/>
<evidence type="ECO:0000313" key="2">
    <source>
        <dbReference type="EMBL" id="KOG54859.1"/>
    </source>
</evidence>
<dbReference type="PANTHER" id="PTHR28139:SF1">
    <property type="entry name" value="UPF0768 PROTEIN YBL029C-A"/>
    <property type="match status" value="1"/>
</dbReference>
<dbReference type="Proteomes" id="UP000037084">
    <property type="component" value="Unassembled WGS sequence"/>
</dbReference>
<dbReference type="RefSeq" id="WP_053170542.1">
    <property type="nucleotide sequence ID" value="NZ_LGUV01000122.1"/>
</dbReference>
<dbReference type="PROSITE" id="PS51257">
    <property type="entry name" value="PROKAR_LIPOPROTEIN"/>
    <property type="match status" value="1"/>
</dbReference>
<feature type="domain" description="Zinc-ribbon 15" evidence="1">
    <location>
        <begin position="19"/>
        <end position="62"/>
    </location>
</feature>
<protein>
    <recommendedName>
        <fullName evidence="1">Zinc-ribbon 15 domain-containing protein</fullName>
    </recommendedName>
</protein>
<dbReference type="InterPro" id="IPR031493">
    <property type="entry name" value="Zinc_ribbon_15"/>
</dbReference>
<dbReference type="Pfam" id="PF17032">
    <property type="entry name" value="Zn_ribbon_15"/>
    <property type="match status" value="1"/>
</dbReference>
<dbReference type="OrthoDB" id="4272428at2"/>
<sequence>MIIFGTKLYLYQLAILTLACRRCGYSAAHTLTKHVSKFTLFFVPLFPVSTQYVTQCTYCGMEQAGTKEWAEQVQAHAAAVSGGEAYRQAQHPYQHPYQHPGA</sequence>
<evidence type="ECO:0000259" key="1">
    <source>
        <dbReference type="Pfam" id="PF17032"/>
    </source>
</evidence>
<gene>
    <name evidence="2" type="ORF">ADK75_13035</name>
</gene>
<comment type="caution">
    <text evidence="2">The sequence shown here is derived from an EMBL/GenBank/DDBJ whole genome shotgun (WGS) entry which is preliminary data.</text>
</comment>
<accession>A0A0L8MWS1</accession>
<evidence type="ECO:0000313" key="3">
    <source>
        <dbReference type="Proteomes" id="UP000037084"/>
    </source>
</evidence>
<name>A0A0L8MWS1_STRVG</name>
<dbReference type="EMBL" id="LGUV01000122">
    <property type="protein sequence ID" value="KOG54859.1"/>
    <property type="molecule type" value="Genomic_DNA"/>
</dbReference>
<dbReference type="PANTHER" id="PTHR28139">
    <property type="entry name" value="UPF0768 PROTEIN YBL029C-A"/>
    <property type="match status" value="1"/>
</dbReference>